<protein>
    <submittedName>
        <fullName evidence="1">Uncharacterized protein</fullName>
    </submittedName>
</protein>
<evidence type="ECO:0000313" key="1">
    <source>
        <dbReference type="EMBL" id="KAJ7327559.1"/>
    </source>
</evidence>
<reference evidence="1" key="1">
    <citation type="submission" date="2023-03" db="EMBL/GenBank/DDBJ databases">
        <title>Massive genome expansion in bonnet fungi (Mycena s.s.) driven by repeated elements and novel gene families across ecological guilds.</title>
        <authorList>
            <consortium name="Lawrence Berkeley National Laboratory"/>
            <person name="Harder C.B."/>
            <person name="Miyauchi S."/>
            <person name="Viragh M."/>
            <person name="Kuo A."/>
            <person name="Thoen E."/>
            <person name="Andreopoulos B."/>
            <person name="Lu D."/>
            <person name="Skrede I."/>
            <person name="Drula E."/>
            <person name="Henrissat B."/>
            <person name="Morin E."/>
            <person name="Kohler A."/>
            <person name="Barry K."/>
            <person name="LaButti K."/>
            <person name="Morin E."/>
            <person name="Salamov A."/>
            <person name="Lipzen A."/>
            <person name="Mereny Z."/>
            <person name="Hegedus B."/>
            <person name="Baldrian P."/>
            <person name="Stursova M."/>
            <person name="Weitz H."/>
            <person name="Taylor A."/>
            <person name="Grigoriev I.V."/>
            <person name="Nagy L.G."/>
            <person name="Martin F."/>
            <person name="Kauserud H."/>
        </authorList>
    </citation>
    <scope>NUCLEOTIDE SEQUENCE</scope>
    <source>
        <strain evidence="1">CBHHK002</strain>
    </source>
</reference>
<accession>A0AAD7EIR9</accession>
<evidence type="ECO:0000313" key="2">
    <source>
        <dbReference type="Proteomes" id="UP001218218"/>
    </source>
</evidence>
<keyword evidence="2" id="KW-1185">Reference proteome</keyword>
<dbReference type="AlphaFoldDB" id="A0AAD7EIR9"/>
<comment type="caution">
    <text evidence="1">The sequence shown here is derived from an EMBL/GenBank/DDBJ whole genome shotgun (WGS) entry which is preliminary data.</text>
</comment>
<sequence>MRHVVSSNALLAACGDRWPAPGDIASVDVGTDLFFRDLVRQGSMTTGVAYRNISASGYLLYFPVYYSRSLFVTPPDVIPRAALVLGGPLPALVPGDLRSALPPPSRRRVLVHLCGGSADSVGDAAATALRAPSQHRLRSFTSPTCDPPSLPQLDYTSLLAPSCFAPGLRMRSPYRRTCTVCVHIPIRIPLRLQKHRLRKQDYVVERSSATISYPRLVSRRGREDLGADAHARSAPRRAPPLLVVPSLLRAKVQLRVLARKRVRSAGWERRDVARDVRNSYLCRRLATPPMWDAIL</sequence>
<name>A0AAD7EIR9_9AGAR</name>
<organism evidence="1 2">
    <name type="scientific">Mycena albidolilacea</name>
    <dbReference type="NCBI Taxonomy" id="1033008"/>
    <lineage>
        <taxon>Eukaryota</taxon>
        <taxon>Fungi</taxon>
        <taxon>Dikarya</taxon>
        <taxon>Basidiomycota</taxon>
        <taxon>Agaricomycotina</taxon>
        <taxon>Agaricomycetes</taxon>
        <taxon>Agaricomycetidae</taxon>
        <taxon>Agaricales</taxon>
        <taxon>Marasmiineae</taxon>
        <taxon>Mycenaceae</taxon>
        <taxon>Mycena</taxon>
    </lineage>
</organism>
<gene>
    <name evidence="1" type="ORF">DFH08DRAFT_816400</name>
</gene>
<proteinExistence type="predicted"/>
<dbReference type="EMBL" id="JARIHO010000041">
    <property type="protein sequence ID" value="KAJ7327559.1"/>
    <property type="molecule type" value="Genomic_DNA"/>
</dbReference>
<dbReference type="Proteomes" id="UP001218218">
    <property type="component" value="Unassembled WGS sequence"/>
</dbReference>